<dbReference type="Proteomes" id="UP000299102">
    <property type="component" value="Unassembled WGS sequence"/>
</dbReference>
<dbReference type="AlphaFoldDB" id="A0A4C1U865"/>
<sequence length="72" mass="7958">MKDSGKAIPIQNPCNPYRPLGSECYPLEMLINVPSEWAVSQARAGAARARARLRRRKIYCGPPPPGPLPFLL</sequence>
<dbReference type="EMBL" id="BGZK01000135">
    <property type="protein sequence ID" value="GBP22056.1"/>
    <property type="molecule type" value="Genomic_DNA"/>
</dbReference>
<gene>
    <name evidence="1" type="ORF">EVAR_18697_1</name>
</gene>
<comment type="caution">
    <text evidence="1">The sequence shown here is derived from an EMBL/GenBank/DDBJ whole genome shotgun (WGS) entry which is preliminary data.</text>
</comment>
<accession>A0A4C1U865</accession>
<protein>
    <submittedName>
        <fullName evidence="1">Uncharacterized protein</fullName>
    </submittedName>
</protein>
<proteinExistence type="predicted"/>
<name>A0A4C1U865_EUMVA</name>
<reference evidence="1 2" key="1">
    <citation type="journal article" date="2019" name="Commun. Biol.">
        <title>The bagworm genome reveals a unique fibroin gene that provides high tensile strength.</title>
        <authorList>
            <person name="Kono N."/>
            <person name="Nakamura H."/>
            <person name="Ohtoshi R."/>
            <person name="Tomita M."/>
            <person name="Numata K."/>
            <person name="Arakawa K."/>
        </authorList>
    </citation>
    <scope>NUCLEOTIDE SEQUENCE [LARGE SCALE GENOMIC DNA]</scope>
</reference>
<evidence type="ECO:0000313" key="2">
    <source>
        <dbReference type="Proteomes" id="UP000299102"/>
    </source>
</evidence>
<keyword evidence="2" id="KW-1185">Reference proteome</keyword>
<evidence type="ECO:0000313" key="1">
    <source>
        <dbReference type="EMBL" id="GBP22056.1"/>
    </source>
</evidence>
<organism evidence="1 2">
    <name type="scientific">Eumeta variegata</name>
    <name type="common">Bagworm moth</name>
    <name type="synonym">Eumeta japonica</name>
    <dbReference type="NCBI Taxonomy" id="151549"/>
    <lineage>
        <taxon>Eukaryota</taxon>
        <taxon>Metazoa</taxon>
        <taxon>Ecdysozoa</taxon>
        <taxon>Arthropoda</taxon>
        <taxon>Hexapoda</taxon>
        <taxon>Insecta</taxon>
        <taxon>Pterygota</taxon>
        <taxon>Neoptera</taxon>
        <taxon>Endopterygota</taxon>
        <taxon>Lepidoptera</taxon>
        <taxon>Glossata</taxon>
        <taxon>Ditrysia</taxon>
        <taxon>Tineoidea</taxon>
        <taxon>Psychidae</taxon>
        <taxon>Oiketicinae</taxon>
        <taxon>Eumeta</taxon>
    </lineage>
</organism>